<dbReference type="PANTHER" id="PTHR12832:SF11">
    <property type="entry name" value="LD23868P"/>
    <property type="match status" value="1"/>
</dbReference>
<feature type="compositionally biased region" description="Low complexity" evidence="2">
    <location>
        <begin position="66"/>
        <end position="102"/>
    </location>
</feature>
<comment type="similarity">
    <text evidence="1">Belongs to the TCP11 family.</text>
</comment>
<feature type="compositionally biased region" description="Polar residues" evidence="2">
    <location>
        <begin position="19"/>
        <end position="39"/>
    </location>
</feature>
<dbReference type="eggNOG" id="KOG1981">
    <property type="taxonomic scope" value="Eukaryota"/>
</dbReference>
<organism evidence="4">
    <name type="scientific">Verticillium alfalfae (strain VaMs.102 / ATCC MYA-4576 / FGSC 10136)</name>
    <name type="common">Verticillium wilt of alfalfa</name>
    <name type="synonym">Verticillium albo-atrum</name>
    <dbReference type="NCBI Taxonomy" id="526221"/>
    <lineage>
        <taxon>Eukaryota</taxon>
        <taxon>Fungi</taxon>
        <taxon>Dikarya</taxon>
        <taxon>Ascomycota</taxon>
        <taxon>Pezizomycotina</taxon>
        <taxon>Sordariomycetes</taxon>
        <taxon>Hypocreomycetidae</taxon>
        <taxon>Glomerellales</taxon>
        <taxon>Plectosphaerellaceae</taxon>
        <taxon>Verticillium</taxon>
    </lineage>
</organism>
<dbReference type="OMA" id="LHWRVWS"/>
<feature type="region of interest" description="Disordered" evidence="2">
    <location>
        <begin position="1"/>
        <end position="121"/>
    </location>
</feature>
<evidence type="ECO:0008006" key="5">
    <source>
        <dbReference type="Google" id="ProtNLM"/>
    </source>
</evidence>
<evidence type="ECO:0000313" key="3">
    <source>
        <dbReference type="EMBL" id="EEY19243.1"/>
    </source>
</evidence>
<reference evidence="4" key="1">
    <citation type="journal article" date="2011" name="PLoS Pathog.">
        <title>Comparative genomics yields insights into niche adaptation of plant vascular wilt pathogens.</title>
        <authorList>
            <person name="Klosterman S.J."/>
            <person name="Subbarao K.V."/>
            <person name="Kang S."/>
            <person name="Veronese P."/>
            <person name="Gold S.E."/>
            <person name="Thomma B.P.H.J."/>
            <person name="Chen Z."/>
            <person name="Henrissat B."/>
            <person name="Lee Y.-H."/>
            <person name="Park J."/>
            <person name="Garcia-Pedrajas M.D."/>
            <person name="Barbara D.J."/>
            <person name="Anchieta A."/>
            <person name="de Jonge R."/>
            <person name="Santhanam P."/>
            <person name="Maruthachalam K."/>
            <person name="Atallah Z."/>
            <person name="Amyotte S.G."/>
            <person name="Paz Z."/>
            <person name="Inderbitzin P."/>
            <person name="Hayes R.J."/>
            <person name="Heiman D.I."/>
            <person name="Young S."/>
            <person name="Zeng Q."/>
            <person name="Engels R."/>
            <person name="Galagan J."/>
            <person name="Cuomo C.A."/>
            <person name="Dobinson K.F."/>
            <person name="Ma L.-J."/>
        </authorList>
    </citation>
    <scope>NUCLEOTIDE SEQUENCE [LARGE SCALE GENOMIC DNA]</scope>
    <source>
        <strain evidence="4">VaMs.102 / ATCC MYA-4576 / FGSC 10136</strain>
    </source>
</reference>
<evidence type="ECO:0000313" key="4">
    <source>
        <dbReference type="Proteomes" id="UP000008698"/>
    </source>
</evidence>
<protein>
    <recommendedName>
        <fullName evidence="5">SOK1</fullName>
    </recommendedName>
</protein>
<evidence type="ECO:0000256" key="1">
    <source>
        <dbReference type="ARBA" id="ARBA00010954"/>
    </source>
</evidence>
<dbReference type="GO" id="GO:0010737">
    <property type="term" value="P:protein kinase A signaling"/>
    <property type="evidence" value="ECO:0007669"/>
    <property type="project" value="TreeGrafter"/>
</dbReference>
<dbReference type="AlphaFoldDB" id="C9SKM5"/>
<name>C9SKM5_VERA1</name>
<accession>C9SKM5</accession>
<keyword evidence="4" id="KW-1185">Reference proteome</keyword>
<feature type="region of interest" description="Disordered" evidence="2">
    <location>
        <begin position="333"/>
        <end position="377"/>
    </location>
</feature>
<dbReference type="Pfam" id="PF05794">
    <property type="entry name" value="Tcp11"/>
    <property type="match status" value="2"/>
</dbReference>
<sequence>MASEQGAGGGIESNRRHLSTSTRASTDNEPTPETETQAANMKPAQQPERSHSSFQAPQGLPRGVYPPSTTATPTPTAGLPMSRAASSSSSNSSTPPSTSAESYFGNAHTTRSRPALPLEPPVTKATLSELDVSKIIHNPKLRHDINFDPELHFRPNVDGDKGRRKEVKAEHFWATLQEQLIMFVMDREGFYAIHGENDDWCLPQLLRTVKDIIQTLVPVRDRVYLDEGLNVELLMQQFNKGIADLEKLASWLSRVLKSHCAPMRDEWVDRMYEKLSNGNRNNDMGELFWVCMRLYDELERVSRTVNSLSNGFPSHLEEEPVISRTSSPFDFNFNTPPASGSRPSSLAFSSADSITSSPRSSLVLPSQAIPTSDPNESQAKARKLYNSLVALIQTSPPTSRHESRWASMAPSLAIQIFRFTNAPSDMLPAFEAKLLAHVTDVHGSLFREVEDHFNARLLTDLQRRMREYRGLNGVALFSVATGSRGPSSSRAWDASSADGSGRDAAGVEDMATRLAHLGILHWRVWAQLAYAGEAAGDFECDMQSNQI</sequence>
<proteinExistence type="inferred from homology"/>
<dbReference type="GeneID" id="9531219"/>
<dbReference type="EMBL" id="DS985219">
    <property type="protein sequence ID" value="EEY19243.1"/>
    <property type="molecule type" value="Genomic_DNA"/>
</dbReference>
<dbReference type="RefSeq" id="XP_003004239.1">
    <property type="nucleotide sequence ID" value="XM_003004193.1"/>
</dbReference>
<gene>
    <name evidence="3" type="ORF">VDBG_05352</name>
</gene>
<dbReference type="PANTHER" id="PTHR12832">
    <property type="entry name" value="TESTIS-SPECIFIC PROTEIN PBS13 T-COMPLEX 11"/>
    <property type="match status" value="1"/>
</dbReference>
<dbReference type="KEGG" id="val:VDBG_05352"/>
<dbReference type="InterPro" id="IPR008862">
    <property type="entry name" value="Tcp11"/>
</dbReference>
<dbReference type="HOGENOM" id="CLU_016970_0_0_1"/>
<dbReference type="OrthoDB" id="276323at2759"/>
<dbReference type="Proteomes" id="UP000008698">
    <property type="component" value="Unassembled WGS sequence"/>
</dbReference>
<feature type="compositionally biased region" description="Gly residues" evidence="2">
    <location>
        <begin position="1"/>
        <end position="11"/>
    </location>
</feature>
<evidence type="ECO:0000256" key="2">
    <source>
        <dbReference type="SAM" id="MobiDB-lite"/>
    </source>
</evidence>